<evidence type="ECO:0000256" key="2">
    <source>
        <dbReference type="ARBA" id="ARBA00022737"/>
    </source>
</evidence>
<feature type="repeat" description="WD" evidence="3">
    <location>
        <begin position="1167"/>
        <end position="1208"/>
    </location>
</feature>
<dbReference type="InterPro" id="IPR015943">
    <property type="entry name" value="WD40/YVTN_repeat-like_dom_sf"/>
</dbReference>
<dbReference type="PROSITE" id="PS50943">
    <property type="entry name" value="HTH_CROC1"/>
    <property type="match status" value="1"/>
</dbReference>
<feature type="domain" description="HTH cro/C1-type" evidence="4">
    <location>
        <begin position="15"/>
        <end position="70"/>
    </location>
</feature>
<dbReference type="InterPro" id="IPR001387">
    <property type="entry name" value="Cro/C1-type_HTH"/>
</dbReference>
<feature type="repeat" description="WD" evidence="3">
    <location>
        <begin position="1076"/>
        <end position="1109"/>
    </location>
</feature>
<dbReference type="SMART" id="SM00320">
    <property type="entry name" value="WD40"/>
    <property type="match status" value="13"/>
</dbReference>
<dbReference type="PRINTS" id="PR00320">
    <property type="entry name" value="GPROTEINBRPT"/>
</dbReference>
<feature type="repeat" description="WD" evidence="3">
    <location>
        <begin position="638"/>
        <end position="679"/>
    </location>
</feature>
<dbReference type="SUPFAM" id="SSF50998">
    <property type="entry name" value="Quinoprotein alcohol dehydrogenase-like"/>
    <property type="match status" value="1"/>
</dbReference>
<dbReference type="Pfam" id="PF20703">
    <property type="entry name" value="nSTAND1"/>
    <property type="match status" value="1"/>
</dbReference>
<dbReference type="PANTHER" id="PTHR19879">
    <property type="entry name" value="TRANSCRIPTION INITIATION FACTOR TFIID"/>
    <property type="match status" value="1"/>
</dbReference>
<gene>
    <name evidence="5" type="ORF">GCM10017774_39730</name>
</gene>
<dbReference type="InterPro" id="IPR001680">
    <property type="entry name" value="WD40_rpt"/>
</dbReference>
<dbReference type="InterPro" id="IPR010982">
    <property type="entry name" value="Lambda_DNA-bd_dom_sf"/>
</dbReference>
<dbReference type="SMART" id="SM00530">
    <property type="entry name" value="HTH_XRE"/>
    <property type="match status" value="1"/>
</dbReference>
<dbReference type="InterPro" id="IPR020472">
    <property type="entry name" value="WD40_PAC1"/>
</dbReference>
<dbReference type="InterPro" id="IPR027417">
    <property type="entry name" value="P-loop_NTPase"/>
</dbReference>
<organism evidence="5 6">
    <name type="scientific">Lentzea cavernae</name>
    <dbReference type="NCBI Taxonomy" id="2020703"/>
    <lineage>
        <taxon>Bacteria</taxon>
        <taxon>Bacillati</taxon>
        <taxon>Actinomycetota</taxon>
        <taxon>Actinomycetes</taxon>
        <taxon>Pseudonocardiales</taxon>
        <taxon>Pseudonocardiaceae</taxon>
        <taxon>Lentzea</taxon>
    </lineage>
</organism>
<dbReference type="InterPro" id="IPR036322">
    <property type="entry name" value="WD40_repeat_dom_sf"/>
</dbReference>
<evidence type="ECO:0000259" key="4">
    <source>
        <dbReference type="PROSITE" id="PS50943"/>
    </source>
</evidence>
<dbReference type="CDD" id="cd00200">
    <property type="entry name" value="WD40"/>
    <property type="match status" value="1"/>
</dbReference>
<keyword evidence="6" id="KW-1185">Reference proteome</keyword>
<dbReference type="PANTHER" id="PTHR19879:SF9">
    <property type="entry name" value="TRANSCRIPTION INITIATION FACTOR TFIID SUBUNIT 5"/>
    <property type="match status" value="1"/>
</dbReference>
<dbReference type="Pfam" id="PF00400">
    <property type="entry name" value="WD40"/>
    <property type="match status" value="6"/>
</dbReference>
<dbReference type="PROSITE" id="PS00678">
    <property type="entry name" value="WD_REPEATS_1"/>
    <property type="match status" value="3"/>
</dbReference>
<dbReference type="EMBL" id="BNAR01000005">
    <property type="protein sequence ID" value="GHH42794.1"/>
    <property type="molecule type" value="Genomic_DNA"/>
</dbReference>
<dbReference type="SUPFAM" id="SSF50978">
    <property type="entry name" value="WD40 repeat-like"/>
    <property type="match status" value="1"/>
</dbReference>
<dbReference type="Gene3D" id="2.130.10.10">
    <property type="entry name" value="YVTN repeat-like/Quinoprotein amine dehydrogenase"/>
    <property type="match status" value="3"/>
</dbReference>
<comment type="caution">
    <text evidence="5">The sequence shown here is derived from an EMBL/GenBank/DDBJ whole genome shotgun (WGS) entry which is preliminary data.</text>
</comment>
<protein>
    <recommendedName>
        <fullName evidence="4">HTH cro/C1-type domain-containing protein</fullName>
    </recommendedName>
</protein>
<dbReference type="CDD" id="cd00093">
    <property type="entry name" value="HTH_XRE"/>
    <property type="match status" value="1"/>
</dbReference>
<reference evidence="6" key="1">
    <citation type="journal article" date="2019" name="Int. J. Syst. Evol. Microbiol.">
        <title>The Global Catalogue of Microorganisms (GCM) 10K type strain sequencing project: providing services to taxonomists for standard genome sequencing and annotation.</title>
        <authorList>
            <consortium name="The Broad Institute Genomics Platform"/>
            <consortium name="The Broad Institute Genome Sequencing Center for Infectious Disease"/>
            <person name="Wu L."/>
            <person name="Ma J."/>
        </authorList>
    </citation>
    <scope>NUCLEOTIDE SEQUENCE [LARGE SCALE GENOMIC DNA]</scope>
    <source>
        <strain evidence="6">CGMCC 4.7367</strain>
    </source>
</reference>
<dbReference type="PROSITE" id="PS50294">
    <property type="entry name" value="WD_REPEATS_REGION"/>
    <property type="match status" value="3"/>
</dbReference>
<dbReference type="SUPFAM" id="SSF47413">
    <property type="entry name" value="lambda repressor-like DNA-binding domains"/>
    <property type="match status" value="1"/>
</dbReference>
<accession>A0ABQ3MLP8</accession>
<dbReference type="SUPFAM" id="SSF52540">
    <property type="entry name" value="P-loop containing nucleoside triphosphate hydrolases"/>
    <property type="match status" value="1"/>
</dbReference>
<dbReference type="InterPro" id="IPR049052">
    <property type="entry name" value="nSTAND1"/>
</dbReference>
<dbReference type="PROSITE" id="PS50082">
    <property type="entry name" value="WD_REPEATS_2"/>
    <property type="match status" value="6"/>
</dbReference>
<name>A0ABQ3MLP8_9PSEU</name>
<evidence type="ECO:0000313" key="6">
    <source>
        <dbReference type="Proteomes" id="UP000605568"/>
    </source>
</evidence>
<evidence type="ECO:0000256" key="3">
    <source>
        <dbReference type="PROSITE-ProRule" id="PRU00221"/>
    </source>
</evidence>
<dbReference type="InterPro" id="IPR019775">
    <property type="entry name" value="WD40_repeat_CS"/>
</dbReference>
<proteinExistence type="predicted"/>
<keyword evidence="2" id="KW-0677">Repeat</keyword>
<dbReference type="Gene3D" id="1.10.260.40">
    <property type="entry name" value="lambda repressor-like DNA-binding domains"/>
    <property type="match status" value="1"/>
</dbReference>
<feature type="repeat" description="WD" evidence="3">
    <location>
        <begin position="862"/>
        <end position="903"/>
    </location>
</feature>
<dbReference type="Proteomes" id="UP000605568">
    <property type="component" value="Unassembled WGS sequence"/>
</dbReference>
<sequence>MDPEGGAVQQFAAELRELRHGADGLTYRQLADRSGFAVTTLSEAAGGRRLPTLDVALAYAMACGGDEQEWTAKWRAAAVTVAESRYERRPEGRDKPPYRGLHGFRTADADLFFGRERLVSDVVARVSARAVTVICGPSGAGRSSFLAAGVVPALRQSLRPVVVTPGEVPPADLLAGLPSGETPVLVVVDQFELVYTRYDAREREEFIDGILTRAAHPDGRFRLVLSVRADFSARLAEHPGLSEAVRDDPVLVGPMQEQDLSAAVVKPALAVGLSVERALLVTVVNEAGGQAGALPLLSHALLETWRRRRGDVLTLAGFTAAGGIGAAVAQTAETAYRELGPASQRLAAGLLLRMLAVDEETGAVTRRRLDLAELREIAPGAEEVIDHLAGARLVVVDHDTAEIAHGCVLTAWQRMRSWIDEHHDALRAHRTITEAARAWAGGRDPSAVATGARLESMCSYAVSGSAPFGLSPLERAFIEESVAQTRRAGAAARRRTGRLRVVTAVAVVWALIAGVLAVVASNARTEALAARDNALSRQTALTAAKLRATDPGLAAQLAIAAYRIAQTGEARSELLERSSAPVPARHLGGAGATALAASPDGDLVVVSDATDGSVRLLTRTGAGLAKAGVITPRHQDGADAKDATVYALALSADSRTLVIGDMKSSITMWDVTDRSDPRRLAVPIAAGVGPIERLDIDPTGRQLAAAGGDRILRWNIEDPANPRALTPLPAPAKTKTVVHGGAGLLAFGTEAGRVHLWQTNGNGSGPDGAAELAVLEAGTRGVPAVSFSPDGKVLVAGSFDRALRSWDISAPREPRALRSLTDLAGNKITTTAFSPDGAHLVVGSADSTLHVLDTATWTTVEVLNHPDVVTWALFTDDGRSIVSVTTDGAARVWKLTTALPPRSGTPVFDTRFNGDGTRLAVFAEGGFTLWDTSDPTARAPLTGTITGEGAVFSGAGDLSGDLVAAGTAGGEVHLLDVSDPRRPRPRARLGGSQEEVTAVAFNPGRSRLAAAGRDSSIRIWDVTGEQPRLITVFDAPREVVLDLDWNPAGTLLAAASADRGVYLFDLSGTPSPRARLEGLDSYVYSTEFGPSGNVLAAGGVDGVVILWDVTDPAAPVRLGQPLRGPAGRIQDLGFHPEKDLLAASVIDGSTWLWTVSDPAHPVRTAVLSATSSPLNTAVFRPTGDLLVAGGGDGRLRSWRTDEEAVISAICAGVGDPITEREWRAHLPDVPYAPPCPRV</sequence>
<feature type="repeat" description="WD" evidence="3">
    <location>
        <begin position="775"/>
        <end position="816"/>
    </location>
</feature>
<feature type="repeat" description="WD" evidence="3">
    <location>
        <begin position="989"/>
        <end position="1022"/>
    </location>
</feature>
<dbReference type="InterPro" id="IPR011047">
    <property type="entry name" value="Quinoprotein_ADH-like_sf"/>
</dbReference>
<evidence type="ECO:0000313" key="5">
    <source>
        <dbReference type="EMBL" id="GHH42794.1"/>
    </source>
</evidence>
<keyword evidence="1 3" id="KW-0853">WD repeat</keyword>
<evidence type="ECO:0000256" key="1">
    <source>
        <dbReference type="ARBA" id="ARBA00022574"/>
    </source>
</evidence>